<dbReference type="FunFam" id="3.80.10.10:FF:000095">
    <property type="entry name" value="LRR receptor-like serine/threonine-protein kinase GSO1"/>
    <property type="match status" value="2"/>
</dbReference>
<dbReference type="Proteomes" id="UP000811246">
    <property type="component" value="Chromosome 3"/>
</dbReference>
<dbReference type="OrthoDB" id="1600340at2759"/>
<dbReference type="Pfam" id="PF00560">
    <property type="entry name" value="LRR_1"/>
    <property type="match status" value="9"/>
</dbReference>
<dbReference type="InterPro" id="IPR001611">
    <property type="entry name" value="Leu-rich_rpt"/>
</dbReference>
<keyword evidence="5 13" id="KW-0812">Transmembrane</keyword>
<evidence type="ECO:0000256" key="4">
    <source>
        <dbReference type="ARBA" id="ARBA00022614"/>
    </source>
</evidence>
<keyword evidence="9 13" id="KW-0472">Membrane</keyword>
<dbReference type="SMART" id="SM00369">
    <property type="entry name" value="LRR_TYP"/>
    <property type="match status" value="7"/>
</dbReference>
<proteinExistence type="inferred from homology"/>
<dbReference type="Pfam" id="PF08263">
    <property type="entry name" value="LRRNT_2"/>
    <property type="match status" value="1"/>
</dbReference>
<keyword evidence="10" id="KW-0675">Receptor</keyword>
<dbReference type="Pfam" id="PF13855">
    <property type="entry name" value="LRR_8"/>
    <property type="match status" value="2"/>
</dbReference>
<comment type="subcellular location">
    <subcellularLocation>
        <location evidence="1">Cell membrane</location>
        <topology evidence="1">Single-pass type I membrane protein</topology>
    </subcellularLocation>
</comment>
<keyword evidence="8 13" id="KW-1133">Transmembrane helix</keyword>
<evidence type="ECO:0000256" key="7">
    <source>
        <dbReference type="ARBA" id="ARBA00022737"/>
    </source>
</evidence>
<gene>
    <name evidence="16" type="ORF">I3842_03G119500</name>
</gene>
<keyword evidence="7" id="KW-0677">Repeat</keyword>
<evidence type="ECO:0000313" key="16">
    <source>
        <dbReference type="EMBL" id="KAG6721599.1"/>
    </source>
</evidence>
<comment type="similarity">
    <text evidence="2">Belongs to the RLP family.</text>
</comment>
<dbReference type="Pfam" id="PF23598">
    <property type="entry name" value="LRR_14"/>
    <property type="match status" value="1"/>
</dbReference>
<evidence type="ECO:0000256" key="1">
    <source>
        <dbReference type="ARBA" id="ARBA00004251"/>
    </source>
</evidence>
<evidence type="ECO:0000256" key="6">
    <source>
        <dbReference type="ARBA" id="ARBA00022729"/>
    </source>
</evidence>
<dbReference type="GO" id="GO:0005886">
    <property type="term" value="C:plasma membrane"/>
    <property type="evidence" value="ECO:0007669"/>
    <property type="project" value="UniProtKB-SubCell"/>
</dbReference>
<dbReference type="Gene3D" id="3.80.10.10">
    <property type="entry name" value="Ribonuclease Inhibitor"/>
    <property type="match status" value="4"/>
</dbReference>
<evidence type="ECO:0000313" key="17">
    <source>
        <dbReference type="Proteomes" id="UP000811246"/>
    </source>
</evidence>
<dbReference type="FunFam" id="3.80.10.10:FF:001347">
    <property type="entry name" value="LRR receptor-like serine/threonine-protein kinase GSO2"/>
    <property type="match status" value="1"/>
</dbReference>
<feature type="region of interest" description="Disordered" evidence="12">
    <location>
        <begin position="1007"/>
        <end position="1026"/>
    </location>
</feature>
<evidence type="ECO:0000259" key="15">
    <source>
        <dbReference type="Pfam" id="PF23598"/>
    </source>
</evidence>
<sequence length="1026" mass="114282">MKILLSHHSCRLRGAWDTACYLSPYIDKLASSLGCIEAERLALLKFKDSLINGSLNRLSSWTGKDCCTWEGIACNNDARNVIKLDLHNPVHADSNGYFIEVSNQLKAKAVNSSLLELKYLEHLDLSWNDFMGSPIPTFFGSLQRLRYLNLSNARFNGVVPDQLGILSRLHDLDLSSGPSEYEFQLSVRNLQWLSHLSSLRRLDLSWVNLQNASDLVQVLNKLPLLVHLRLSSCGLGNHVDLFHDYVNSTFLEHFDVSVNKLQGPIPDIIQHMSALKFLDLSTNILDSTIPLWLADLKSLVHLNVGYNNLSGEIPNALGNLASLLVLDLSFNSFVGGIPSSLWNLCSLKVLDLTMNRLNETIPDPSKDASGCIGSSLEKLSLRWNKVSTPLPDWFSRFENLKILDLANNSFYGPIPASYGRLSNLRMLDFSHNHLNGTVPESFGQLSLLEKLLMSTNSLRGTMSELHFANLSRLEELDISINSLVLQVNPDWVPPFQLNYINMRSCIIGPQFPAWLQMQKRITTLYLSNTSISDVLPRWFPNLKFSYLDLSFNHIRGRLPTFLKPDSVYMNLYLSSNKIEGPLIAFPSILNRLDLTDNLISGPIPQDIGNMTPTLDNLLLSGNQITGSIPESLCKINTLRVLDLSKNRLYGDIPDCWSDFKILVVLDFSANNLSGVIPISLGNATSLQSLHLSNNTLQGGLPSSLKNCTGMVILDSGENGLSGNIPRWIGENMLSLEILRLRSNKFDGTIPLEICRLAELQVLDLAQNNLSGTIPTCFGNLKGMTTGVRTSDIGIYLWSTTYGENMVQFMKGKQLEYTKTLKYLINMDLSSNTLMGTIPEELAILVRLRGLNLSNNQLTGNMPAMIGNIRSLESLDLSRNQLSGSIPPSMSALTSLSHLNLSYNDLSGGIPSGNQLQTLDDPSIYIGNSELCGFPLPKCASDEPPPSPNEVEDEGNGSEMKWFYISMSAGYVTGLWGVLGVMLYKKNWRDAYFNFVDDVKEKTISAFRKRGATPSRRSRSNHMEWSW</sequence>
<evidence type="ECO:0000256" key="11">
    <source>
        <dbReference type="ARBA" id="ARBA00023180"/>
    </source>
</evidence>
<dbReference type="PROSITE" id="PS51450">
    <property type="entry name" value="LRR"/>
    <property type="match status" value="1"/>
</dbReference>
<keyword evidence="4" id="KW-0433">Leucine-rich repeat</keyword>
<dbReference type="SUPFAM" id="SSF52058">
    <property type="entry name" value="L domain-like"/>
    <property type="match status" value="2"/>
</dbReference>
<evidence type="ECO:0000256" key="3">
    <source>
        <dbReference type="ARBA" id="ARBA00022475"/>
    </source>
</evidence>
<dbReference type="SUPFAM" id="SSF52047">
    <property type="entry name" value="RNI-like"/>
    <property type="match status" value="2"/>
</dbReference>
<keyword evidence="11" id="KW-0325">Glycoprotein</keyword>
<accession>A0A922JY72</accession>
<dbReference type="FunFam" id="3.80.10.10:FF:000111">
    <property type="entry name" value="LRR receptor-like serine/threonine-protein kinase ERECTA"/>
    <property type="match status" value="1"/>
</dbReference>
<evidence type="ECO:0000256" key="2">
    <source>
        <dbReference type="ARBA" id="ARBA00009592"/>
    </source>
</evidence>
<evidence type="ECO:0000256" key="9">
    <source>
        <dbReference type="ARBA" id="ARBA00023136"/>
    </source>
</evidence>
<dbReference type="InterPro" id="IPR032675">
    <property type="entry name" value="LRR_dom_sf"/>
</dbReference>
<keyword evidence="3" id="KW-1003">Cell membrane</keyword>
<dbReference type="InterPro" id="IPR055414">
    <property type="entry name" value="LRR_R13L4/SHOC2-like"/>
</dbReference>
<dbReference type="InterPro" id="IPR013210">
    <property type="entry name" value="LRR_N_plant-typ"/>
</dbReference>
<feature type="domain" description="Disease resistance R13L4/SHOC-2-like LRR" evidence="15">
    <location>
        <begin position="112"/>
        <end position="305"/>
    </location>
</feature>
<dbReference type="PANTHER" id="PTHR48063:SF112">
    <property type="entry name" value="RECEPTOR LIKE PROTEIN 30-LIKE"/>
    <property type="match status" value="1"/>
</dbReference>
<feature type="domain" description="Leucine-rich repeat-containing N-terminal plant-type" evidence="14">
    <location>
        <begin position="38"/>
        <end position="75"/>
    </location>
</feature>
<evidence type="ECO:0000256" key="12">
    <source>
        <dbReference type="SAM" id="MobiDB-lite"/>
    </source>
</evidence>
<dbReference type="InterPro" id="IPR046956">
    <property type="entry name" value="RLP23-like"/>
</dbReference>
<evidence type="ECO:0000256" key="10">
    <source>
        <dbReference type="ARBA" id="ARBA00023170"/>
    </source>
</evidence>
<evidence type="ECO:0000256" key="13">
    <source>
        <dbReference type="SAM" id="Phobius"/>
    </source>
</evidence>
<dbReference type="InterPro" id="IPR003591">
    <property type="entry name" value="Leu-rich_rpt_typical-subtyp"/>
</dbReference>
<feature type="compositionally biased region" description="Basic residues" evidence="12">
    <location>
        <begin position="1007"/>
        <end position="1019"/>
    </location>
</feature>
<evidence type="ECO:0000256" key="8">
    <source>
        <dbReference type="ARBA" id="ARBA00022989"/>
    </source>
</evidence>
<dbReference type="AlphaFoldDB" id="A0A922JY72"/>
<evidence type="ECO:0008006" key="18">
    <source>
        <dbReference type="Google" id="ProtNLM"/>
    </source>
</evidence>
<protein>
    <recommendedName>
        <fullName evidence="18">Leucine-rich repeat-containing N-terminal plant-type domain-containing protein</fullName>
    </recommendedName>
</protein>
<keyword evidence="6" id="KW-0732">Signal</keyword>
<reference evidence="16" key="1">
    <citation type="submission" date="2021-01" db="EMBL/GenBank/DDBJ databases">
        <authorList>
            <person name="Lovell J.T."/>
            <person name="Bentley N."/>
            <person name="Bhattarai G."/>
            <person name="Jenkins J.W."/>
            <person name="Sreedasyam A."/>
            <person name="Alarcon Y."/>
            <person name="Bock C."/>
            <person name="Boston L."/>
            <person name="Carlson J."/>
            <person name="Cervantes K."/>
            <person name="Clermont K."/>
            <person name="Krom N."/>
            <person name="Kubenka K."/>
            <person name="Mamidi S."/>
            <person name="Mattison C."/>
            <person name="Monteros M."/>
            <person name="Pisani C."/>
            <person name="Plott C."/>
            <person name="Rajasekar S."/>
            <person name="Rhein H.S."/>
            <person name="Rohla C."/>
            <person name="Song M."/>
            <person name="Hilaire R.S."/>
            <person name="Shu S."/>
            <person name="Wells L."/>
            <person name="Wang X."/>
            <person name="Webber J."/>
            <person name="Heerema R.J."/>
            <person name="Klein P."/>
            <person name="Conner P."/>
            <person name="Grauke L."/>
            <person name="Grimwood J."/>
            <person name="Schmutz J."/>
            <person name="Randall J.J."/>
        </authorList>
    </citation>
    <scope>NUCLEOTIDE SEQUENCE</scope>
    <source>
        <tissue evidence="16">Leaf</tissue>
    </source>
</reference>
<evidence type="ECO:0000259" key="14">
    <source>
        <dbReference type="Pfam" id="PF08263"/>
    </source>
</evidence>
<dbReference type="PANTHER" id="PTHR48063">
    <property type="entry name" value="LRR RECEPTOR-LIKE KINASE"/>
    <property type="match status" value="1"/>
</dbReference>
<feature type="transmembrane region" description="Helical" evidence="13">
    <location>
        <begin position="961"/>
        <end position="983"/>
    </location>
</feature>
<dbReference type="PRINTS" id="PR00019">
    <property type="entry name" value="LEURICHRPT"/>
</dbReference>
<comment type="caution">
    <text evidence="16">The sequence shown here is derived from an EMBL/GenBank/DDBJ whole genome shotgun (WGS) entry which is preliminary data.</text>
</comment>
<evidence type="ECO:0000256" key="5">
    <source>
        <dbReference type="ARBA" id="ARBA00022692"/>
    </source>
</evidence>
<organism evidence="16 17">
    <name type="scientific">Carya illinoinensis</name>
    <name type="common">Pecan</name>
    <dbReference type="NCBI Taxonomy" id="32201"/>
    <lineage>
        <taxon>Eukaryota</taxon>
        <taxon>Viridiplantae</taxon>
        <taxon>Streptophyta</taxon>
        <taxon>Embryophyta</taxon>
        <taxon>Tracheophyta</taxon>
        <taxon>Spermatophyta</taxon>
        <taxon>Magnoliopsida</taxon>
        <taxon>eudicotyledons</taxon>
        <taxon>Gunneridae</taxon>
        <taxon>Pentapetalae</taxon>
        <taxon>rosids</taxon>
        <taxon>fabids</taxon>
        <taxon>Fagales</taxon>
        <taxon>Juglandaceae</taxon>
        <taxon>Carya</taxon>
    </lineage>
</organism>
<dbReference type="EMBL" id="CM031827">
    <property type="protein sequence ID" value="KAG6721599.1"/>
    <property type="molecule type" value="Genomic_DNA"/>
</dbReference>
<name>A0A922JY72_CARIL</name>